<protein>
    <submittedName>
        <fullName evidence="2">Metallophosphoesterase, DNA ligase-associated</fullName>
    </submittedName>
</protein>
<dbReference type="GO" id="GO:0016874">
    <property type="term" value="F:ligase activity"/>
    <property type="evidence" value="ECO:0007669"/>
    <property type="project" value="UniProtKB-KW"/>
</dbReference>
<dbReference type="Proteomes" id="UP000317763">
    <property type="component" value="Unassembled WGS sequence"/>
</dbReference>
<dbReference type="AlphaFoldDB" id="A0A554X2V3"/>
<dbReference type="InterPro" id="IPR004843">
    <property type="entry name" value="Calcineurin-like_PHP"/>
</dbReference>
<dbReference type="NCBIfam" id="TIGR04123">
    <property type="entry name" value="P_estr_lig_assc"/>
    <property type="match status" value="1"/>
</dbReference>
<comment type="caution">
    <text evidence="2">The sequence shown here is derived from an EMBL/GenBank/DDBJ whole genome shotgun (WGS) entry which is preliminary data.</text>
</comment>
<dbReference type="STRING" id="307486.GCA_000807215_01565"/>
<reference evidence="2 3" key="1">
    <citation type="submission" date="2019-07" db="EMBL/GenBank/DDBJ databases">
        <title>Tepidimonas taiwanensis I1-1 draft genome.</title>
        <authorList>
            <person name="Da Costa M.S."/>
            <person name="Froufe H.J.C."/>
            <person name="Egas C."/>
            <person name="Albuquerque L."/>
        </authorList>
    </citation>
    <scope>NUCLEOTIDE SEQUENCE [LARGE SCALE GENOMIC DNA]</scope>
    <source>
        <strain evidence="2 3">I1-1</strain>
    </source>
</reference>
<dbReference type="PANTHER" id="PTHR39323">
    <property type="entry name" value="BLR1149 PROTEIN"/>
    <property type="match status" value="1"/>
</dbReference>
<dbReference type="GO" id="GO:0016787">
    <property type="term" value="F:hydrolase activity"/>
    <property type="evidence" value="ECO:0007669"/>
    <property type="project" value="InterPro"/>
</dbReference>
<organism evidence="2 3">
    <name type="scientific">Tepidimonas taiwanensis</name>
    <dbReference type="NCBI Taxonomy" id="307486"/>
    <lineage>
        <taxon>Bacteria</taxon>
        <taxon>Pseudomonadati</taxon>
        <taxon>Pseudomonadota</taxon>
        <taxon>Betaproteobacteria</taxon>
        <taxon>Burkholderiales</taxon>
        <taxon>Tepidimonas</taxon>
    </lineage>
</organism>
<accession>A0A554X2V3</accession>
<dbReference type="SUPFAM" id="SSF56300">
    <property type="entry name" value="Metallo-dependent phosphatases"/>
    <property type="match status" value="1"/>
</dbReference>
<evidence type="ECO:0000313" key="2">
    <source>
        <dbReference type="EMBL" id="TSE30181.1"/>
    </source>
</evidence>
<dbReference type="Pfam" id="PF00149">
    <property type="entry name" value="Metallophos"/>
    <property type="match status" value="1"/>
</dbReference>
<feature type="domain" description="Calcineurin-like phosphoesterase" evidence="1">
    <location>
        <begin position="34"/>
        <end position="128"/>
    </location>
</feature>
<dbReference type="Gene3D" id="3.60.21.10">
    <property type="match status" value="1"/>
</dbReference>
<dbReference type="InterPro" id="IPR026336">
    <property type="entry name" value="PdeM-like"/>
</dbReference>
<dbReference type="InterPro" id="IPR029052">
    <property type="entry name" value="Metallo-depent_PP-like"/>
</dbReference>
<dbReference type="PANTHER" id="PTHR39323:SF1">
    <property type="entry name" value="BLR1149 PROTEIN"/>
    <property type="match status" value="1"/>
</dbReference>
<evidence type="ECO:0000259" key="1">
    <source>
        <dbReference type="Pfam" id="PF00149"/>
    </source>
</evidence>
<proteinExistence type="predicted"/>
<sequence length="245" mass="26060">MRGARLLAVPASGDTARLWLLPQRAAWWPDGETLFVADVHLGKAAAFRAAGLAVPGGTTADNLQRLSALVEALGARRLVVLGDWLHARASLTPAVQQAVAAWRARHAALACVLVRGNHDDHAGDPPASWGFTVVSEPWPLGPWECRHTPPDGLDAAAGPDPDPRAQRPVLCGHRHPVCVVRAPGRDRLRLPCFALDGPVLCLPAFGAWTGGHPVPAAPGVQRWAIADDTLWPLEGPVAPWRALEP</sequence>
<dbReference type="EMBL" id="VJOM01000025">
    <property type="protein sequence ID" value="TSE30181.1"/>
    <property type="molecule type" value="Genomic_DNA"/>
</dbReference>
<evidence type="ECO:0000313" key="3">
    <source>
        <dbReference type="Proteomes" id="UP000317763"/>
    </source>
</evidence>
<keyword evidence="3" id="KW-1185">Reference proteome</keyword>
<keyword evidence="2" id="KW-0436">Ligase</keyword>
<gene>
    <name evidence="2" type="ORF">Ttaiw_02018</name>
</gene>
<dbReference type="InterPro" id="IPR024173">
    <property type="entry name" value="Pesterase_MJ0037-like"/>
</dbReference>
<dbReference type="RefSeq" id="WP_052231574.1">
    <property type="nucleotide sequence ID" value="NZ_CP083911.1"/>
</dbReference>
<name>A0A554X2V3_9BURK</name>
<dbReference type="OrthoDB" id="9795838at2"/>
<dbReference type="PIRSF" id="PIRSF000887">
    <property type="entry name" value="Pesterase_MJ0037"/>
    <property type="match status" value="1"/>
</dbReference>